<evidence type="ECO:0000256" key="11">
    <source>
        <dbReference type="ARBA" id="ARBA00023136"/>
    </source>
</evidence>
<dbReference type="InterPro" id="IPR017790">
    <property type="entry name" value="Penicillin-binding_protein_2"/>
</dbReference>
<dbReference type="Gene3D" id="3.90.1310.10">
    <property type="entry name" value="Penicillin-binding protein 2a (Domain 2)"/>
    <property type="match status" value="1"/>
</dbReference>
<name>A0A1G2HM14_9BACT</name>
<dbReference type="GO" id="GO:0006508">
    <property type="term" value="P:proteolysis"/>
    <property type="evidence" value="ECO:0007669"/>
    <property type="project" value="UniProtKB-KW"/>
</dbReference>
<evidence type="ECO:0000256" key="7">
    <source>
        <dbReference type="ARBA" id="ARBA00022801"/>
    </source>
</evidence>
<dbReference type="AlphaFoldDB" id="A0A1G2HM14"/>
<keyword evidence="6 13" id="KW-0812">Transmembrane</keyword>
<dbReference type="NCBIfam" id="TIGR03423">
    <property type="entry name" value="pbp2_mrdA"/>
    <property type="match status" value="1"/>
</dbReference>
<feature type="domain" description="Penicillin-binding protein dimerisation" evidence="15">
    <location>
        <begin position="93"/>
        <end position="256"/>
    </location>
</feature>
<dbReference type="SUPFAM" id="SSF56519">
    <property type="entry name" value="Penicillin binding protein dimerisation domain"/>
    <property type="match status" value="1"/>
</dbReference>
<evidence type="ECO:0000256" key="1">
    <source>
        <dbReference type="ARBA" id="ARBA00004167"/>
    </source>
</evidence>
<evidence type="ECO:0000256" key="4">
    <source>
        <dbReference type="ARBA" id="ARBA00022519"/>
    </source>
</evidence>
<dbReference type="Gene3D" id="3.40.710.10">
    <property type="entry name" value="DD-peptidase/beta-lactamase superfamily"/>
    <property type="match status" value="1"/>
</dbReference>
<proteinExistence type="predicted"/>
<evidence type="ECO:0000313" key="17">
    <source>
        <dbReference type="Proteomes" id="UP000177190"/>
    </source>
</evidence>
<keyword evidence="12" id="KW-0961">Cell wall biogenesis/degradation</keyword>
<keyword evidence="7" id="KW-0378">Hydrolase</keyword>
<evidence type="ECO:0000256" key="12">
    <source>
        <dbReference type="ARBA" id="ARBA00023316"/>
    </source>
</evidence>
<gene>
    <name evidence="16" type="ORF">A2812_02900</name>
</gene>
<evidence type="ECO:0000256" key="10">
    <source>
        <dbReference type="ARBA" id="ARBA00022989"/>
    </source>
</evidence>
<dbReference type="Pfam" id="PF03717">
    <property type="entry name" value="PBP_dimer"/>
    <property type="match status" value="1"/>
</dbReference>
<evidence type="ECO:0000313" key="16">
    <source>
        <dbReference type="EMBL" id="OGZ63449.1"/>
    </source>
</evidence>
<evidence type="ECO:0000256" key="6">
    <source>
        <dbReference type="ARBA" id="ARBA00022692"/>
    </source>
</evidence>
<keyword evidence="9" id="KW-0573">Peptidoglycan synthesis</keyword>
<dbReference type="GO" id="GO:0071972">
    <property type="term" value="F:peptidoglycan L,D-transpeptidase activity"/>
    <property type="evidence" value="ECO:0007669"/>
    <property type="project" value="TreeGrafter"/>
</dbReference>
<feature type="transmembrane region" description="Helical" evidence="13">
    <location>
        <begin position="49"/>
        <end position="70"/>
    </location>
</feature>
<evidence type="ECO:0000256" key="9">
    <source>
        <dbReference type="ARBA" id="ARBA00022984"/>
    </source>
</evidence>
<comment type="subcellular location">
    <subcellularLocation>
        <location evidence="2">Cell membrane</location>
    </subcellularLocation>
    <subcellularLocation>
        <location evidence="1">Membrane</location>
        <topology evidence="1">Single-pass membrane protein</topology>
    </subcellularLocation>
</comment>
<evidence type="ECO:0000259" key="14">
    <source>
        <dbReference type="Pfam" id="PF00905"/>
    </source>
</evidence>
<evidence type="ECO:0000256" key="3">
    <source>
        <dbReference type="ARBA" id="ARBA00022475"/>
    </source>
</evidence>
<evidence type="ECO:0000259" key="15">
    <source>
        <dbReference type="Pfam" id="PF03717"/>
    </source>
</evidence>
<dbReference type="GO" id="GO:0008658">
    <property type="term" value="F:penicillin binding"/>
    <property type="evidence" value="ECO:0007669"/>
    <property type="project" value="InterPro"/>
</dbReference>
<dbReference type="InterPro" id="IPR036138">
    <property type="entry name" value="PBP_dimer_sf"/>
</dbReference>
<dbReference type="STRING" id="1802200.A2812_02900"/>
<dbReference type="GO" id="GO:0009002">
    <property type="term" value="F:serine-type D-Ala-D-Ala carboxypeptidase activity"/>
    <property type="evidence" value="ECO:0007669"/>
    <property type="project" value="InterPro"/>
</dbReference>
<comment type="caution">
    <text evidence="16">The sequence shown here is derived from an EMBL/GenBank/DDBJ whole genome shotgun (WGS) entry which is preliminary data.</text>
</comment>
<accession>A0A1G2HM14</accession>
<dbReference type="SUPFAM" id="SSF56601">
    <property type="entry name" value="beta-lactamase/transpeptidase-like"/>
    <property type="match status" value="1"/>
</dbReference>
<dbReference type="GO" id="GO:0008360">
    <property type="term" value="P:regulation of cell shape"/>
    <property type="evidence" value="ECO:0007669"/>
    <property type="project" value="UniProtKB-KW"/>
</dbReference>
<dbReference type="InterPro" id="IPR005311">
    <property type="entry name" value="PBP_dimer"/>
</dbReference>
<keyword evidence="5" id="KW-0645">Protease</keyword>
<sequence length="643" mass="71553">MKSYKKYKISHSPGSIETHEVFLDKLARTKEEDLGISEKKLEVPLKERISYVLLGIFLLLALSFFSRVFYFQIVEGKKLYTAAENNKGNITLIVPERGIIYDSNFEKLVSNSPAFDLVCDRRQFLVSSEEISNEIKNISVIMGRDENELKEKIISSSSPEILISENITHEDLLVLETKINDFSGCKIKQNTERNYLYGPIFSQILGYTGRINKDEYSSSAGYAINDYMGKSGLEKYYETYLRGKPGQTKEIKTATGIIEGNEIISEPQSGYNLVLNIDAGLQQRIYEALGKSLENVGAKKGAAVAMDPRTGAILALVSYPSYDNNLFSGGISREEYDILQNNPNQPFFNRATQAQYPTGSIIKPFEAAAALQEKIISPDKQINDPGYILVKNQYDPSIVYKYSGVAPHGWVDMKKALAVSSNIYFYTIGGGYEGQKGLGPTKIKEYLSLFGWNEKTGVDLPGEFSGFIPDPEWKKKTKGEGWWDGDTYNLSIGQSDLQTTPLQVASAYCVIANGGTLYKPQIVNKIISGSQDSPQLVKQFSPEIIRSNFIDPKNLEIVRQGMRDGVTESYGLSTYLNDLPVSVAAKTGTAEIGYKDRFNAWSSVFAPFENPEIVLVVTVESVNGLGAVTLPVAHDVLNWYFTK</sequence>
<dbReference type="PANTHER" id="PTHR30627:SF2">
    <property type="entry name" value="PEPTIDOGLYCAN D,D-TRANSPEPTIDASE MRDA"/>
    <property type="match status" value="1"/>
</dbReference>
<dbReference type="Pfam" id="PF00905">
    <property type="entry name" value="Transpeptidase"/>
    <property type="match status" value="1"/>
</dbReference>
<evidence type="ECO:0000256" key="5">
    <source>
        <dbReference type="ARBA" id="ARBA00022670"/>
    </source>
</evidence>
<keyword evidence="10 13" id="KW-1133">Transmembrane helix</keyword>
<dbReference type="InterPro" id="IPR050515">
    <property type="entry name" value="Beta-lactam/transpept"/>
</dbReference>
<protein>
    <submittedName>
        <fullName evidence="16">Penicillin-binding protein 2</fullName>
    </submittedName>
</protein>
<keyword evidence="4" id="KW-0997">Cell inner membrane</keyword>
<keyword evidence="11 13" id="KW-0472">Membrane</keyword>
<evidence type="ECO:0000256" key="13">
    <source>
        <dbReference type="SAM" id="Phobius"/>
    </source>
</evidence>
<dbReference type="InterPro" id="IPR001460">
    <property type="entry name" value="PCN-bd_Tpept"/>
</dbReference>
<evidence type="ECO:0000256" key="2">
    <source>
        <dbReference type="ARBA" id="ARBA00004236"/>
    </source>
</evidence>
<reference evidence="16 17" key="1">
    <citation type="journal article" date="2016" name="Nat. Commun.">
        <title>Thousands of microbial genomes shed light on interconnected biogeochemical processes in an aquifer system.</title>
        <authorList>
            <person name="Anantharaman K."/>
            <person name="Brown C.T."/>
            <person name="Hug L.A."/>
            <person name="Sharon I."/>
            <person name="Castelle C.J."/>
            <person name="Probst A.J."/>
            <person name="Thomas B.C."/>
            <person name="Singh A."/>
            <person name="Wilkins M.J."/>
            <person name="Karaoz U."/>
            <person name="Brodie E.L."/>
            <person name="Williams K.H."/>
            <person name="Hubbard S.S."/>
            <person name="Banfield J.F."/>
        </authorList>
    </citation>
    <scope>NUCLEOTIDE SEQUENCE [LARGE SCALE GENOMIC DNA]</scope>
</reference>
<dbReference type="GO" id="GO:0071555">
    <property type="term" value="P:cell wall organization"/>
    <property type="evidence" value="ECO:0007669"/>
    <property type="project" value="UniProtKB-KW"/>
</dbReference>
<evidence type="ECO:0000256" key="8">
    <source>
        <dbReference type="ARBA" id="ARBA00022960"/>
    </source>
</evidence>
<keyword evidence="3" id="KW-1003">Cell membrane</keyword>
<dbReference type="PANTHER" id="PTHR30627">
    <property type="entry name" value="PEPTIDOGLYCAN D,D-TRANSPEPTIDASE"/>
    <property type="match status" value="1"/>
</dbReference>
<dbReference type="InterPro" id="IPR012338">
    <property type="entry name" value="Beta-lactam/transpept-like"/>
</dbReference>
<dbReference type="Proteomes" id="UP000177190">
    <property type="component" value="Unassembled WGS sequence"/>
</dbReference>
<keyword evidence="8" id="KW-0133">Cell shape</keyword>
<feature type="domain" description="Penicillin-binding protein transpeptidase" evidence="14">
    <location>
        <begin position="301"/>
        <end position="637"/>
    </location>
</feature>
<dbReference type="GO" id="GO:0005886">
    <property type="term" value="C:plasma membrane"/>
    <property type="evidence" value="ECO:0007669"/>
    <property type="project" value="UniProtKB-SubCell"/>
</dbReference>
<dbReference type="EMBL" id="MHOM01000035">
    <property type="protein sequence ID" value="OGZ63449.1"/>
    <property type="molecule type" value="Genomic_DNA"/>
</dbReference>
<organism evidence="16 17">
    <name type="scientific">Candidatus Staskawiczbacteria bacterium RIFCSPHIGHO2_01_FULL_36_16</name>
    <dbReference type="NCBI Taxonomy" id="1802200"/>
    <lineage>
        <taxon>Bacteria</taxon>
        <taxon>Candidatus Staskawicziibacteriota</taxon>
    </lineage>
</organism>
<dbReference type="GO" id="GO:0009252">
    <property type="term" value="P:peptidoglycan biosynthetic process"/>
    <property type="evidence" value="ECO:0007669"/>
    <property type="project" value="UniProtKB-KW"/>
</dbReference>